<evidence type="ECO:0000313" key="3">
    <source>
        <dbReference type="EMBL" id="NDJ18874.1"/>
    </source>
</evidence>
<organism evidence="3 4">
    <name type="scientific">Myxacorys almedinensis A</name>
    <dbReference type="NCBI Taxonomy" id="2690445"/>
    <lineage>
        <taxon>Bacteria</taxon>
        <taxon>Bacillati</taxon>
        <taxon>Cyanobacteriota</taxon>
        <taxon>Cyanophyceae</taxon>
        <taxon>Leptolyngbyales</taxon>
        <taxon>Leptolyngbyaceae</taxon>
        <taxon>Myxacorys</taxon>
        <taxon>Myxacorys almedinensis</taxon>
    </lineage>
</organism>
<keyword evidence="1" id="KW-0732">Signal</keyword>
<dbReference type="PROSITE" id="PS51781">
    <property type="entry name" value="SH3B"/>
    <property type="match status" value="1"/>
</dbReference>
<feature type="chain" id="PRO_5035233861" evidence="1">
    <location>
        <begin position="27"/>
        <end position="222"/>
    </location>
</feature>
<dbReference type="Gene3D" id="2.30.30.40">
    <property type="entry name" value="SH3 Domains"/>
    <property type="match status" value="1"/>
</dbReference>
<keyword evidence="4" id="KW-1185">Reference proteome</keyword>
<dbReference type="EMBL" id="WVIE01000021">
    <property type="protein sequence ID" value="NDJ18874.1"/>
    <property type="molecule type" value="Genomic_DNA"/>
</dbReference>
<dbReference type="AlphaFoldDB" id="A0A8J8CJP5"/>
<dbReference type="InterPro" id="IPR003646">
    <property type="entry name" value="SH3-like_bac-type"/>
</dbReference>
<gene>
    <name evidence="3" type="ORF">GS601_16545</name>
</gene>
<accession>A0A8J8CJP5</accession>
<proteinExistence type="predicted"/>
<dbReference type="Proteomes" id="UP000646053">
    <property type="component" value="Unassembled WGS sequence"/>
</dbReference>
<dbReference type="Pfam" id="PF08239">
    <property type="entry name" value="SH3_3"/>
    <property type="match status" value="1"/>
</dbReference>
<evidence type="ECO:0000313" key="4">
    <source>
        <dbReference type="Proteomes" id="UP000646053"/>
    </source>
</evidence>
<feature type="signal peptide" evidence="1">
    <location>
        <begin position="1"/>
        <end position="26"/>
    </location>
</feature>
<sequence>MKSKSWVTVFFSATAAVVVSISSVFAETVEVTVNNLNVRTGPGTNYPVLTVFDKGVRVNRIKQSGNWAYIVAGRVEGWVYSPYVVAVGSGDQGTGNGTITPGPGPAPSRYESFGSITNARFRGTGAGDVQLVGSNRVVVTATARGENIQPFSVTYYAAITNRSPGQIVANVTAFASSPTGNQTRPIEGECQIGVSSDSSFLRSFTCQAYGGVDHGRTVFTGR</sequence>
<comment type="caution">
    <text evidence="3">The sequence shown here is derived from an EMBL/GenBank/DDBJ whole genome shotgun (WGS) entry which is preliminary data.</text>
</comment>
<feature type="domain" description="SH3b" evidence="2">
    <location>
        <begin position="26"/>
        <end position="88"/>
    </location>
</feature>
<reference evidence="3" key="1">
    <citation type="submission" date="2019-12" db="EMBL/GenBank/DDBJ databases">
        <title>High-Quality draft genome sequences of three cyanobacteria isolated from the limestone walls of the Old Cathedral of Coimbra.</title>
        <authorList>
            <person name="Tiago I."/>
            <person name="Soares F."/>
            <person name="Portugal A."/>
        </authorList>
    </citation>
    <scope>NUCLEOTIDE SEQUENCE</scope>
    <source>
        <strain evidence="3">A</strain>
    </source>
</reference>
<evidence type="ECO:0000259" key="2">
    <source>
        <dbReference type="PROSITE" id="PS51781"/>
    </source>
</evidence>
<dbReference type="RefSeq" id="WP_162424402.1">
    <property type="nucleotide sequence ID" value="NZ_WVIE01000021.1"/>
</dbReference>
<dbReference type="SMART" id="SM00287">
    <property type="entry name" value="SH3b"/>
    <property type="match status" value="1"/>
</dbReference>
<evidence type="ECO:0000256" key="1">
    <source>
        <dbReference type="SAM" id="SignalP"/>
    </source>
</evidence>
<name>A0A8J8CJP5_9CYAN</name>
<protein>
    <submittedName>
        <fullName evidence="3">SH3 domain-containing protein</fullName>
    </submittedName>
</protein>